<keyword evidence="2" id="KW-0347">Helicase</keyword>
<keyword evidence="2" id="KW-0547">Nucleotide-binding</keyword>
<dbReference type="Gene3D" id="3.90.320.10">
    <property type="match status" value="1"/>
</dbReference>
<keyword evidence="3" id="KW-1185">Reference proteome</keyword>
<evidence type="ECO:0000313" key="3">
    <source>
        <dbReference type="Proteomes" id="UP001209755"/>
    </source>
</evidence>
<dbReference type="NCBIfam" id="TIGR02786">
    <property type="entry name" value="addB_alphas"/>
    <property type="match status" value="1"/>
</dbReference>
<organism evidence="2 3">
    <name type="scientific">Rhodobium gokarnense</name>
    <dbReference type="NCBI Taxonomy" id="364296"/>
    <lineage>
        <taxon>Bacteria</taxon>
        <taxon>Pseudomonadati</taxon>
        <taxon>Pseudomonadota</taxon>
        <taxon>Alphaproteobacteria</taxon>
        <taxon>Hyphomicrobiales</taxon>
        <taxon>Rhodobiaceae</taxon>
        <taxon>Rhodobium</taxon>
    </lineage>
</organism>
<keyword evidence="2" id="KW-0378">Hydrolase</keyword>
<name>A0ABT3HEG9_9HYPH</name>
<dbReference type="InterPro" id="IPR014153">
    <property type="entry name" value="Ds_break_AddB"/>
</dbReference>
<comment type="caution">
    <text evidence="2">The sequence shown here is derived from an EMBL/GenBank/DDBJ whole genome shotgun (WGS) entry which is preliminary data.</text>
</comment>
<dbReference type="Proteomes" id="UP001209755">
    <property type="component" value="Unassembled WGS sequence"/>
</dbReference>
<dbReference type="InterPro" id="IPR027417">
    <property type="entry name" value="P-loop_NTPase"/>
</dbReference>
<reference evidence="3" key="1">
    <citation type="submission" date="2023-07" db="EMBL/GenBank/DDBJ databases">
        <title>Genome sequencing of Purple Non-Sulfur Bacteria from various extreme environments.</title>
        <authorList>
            <person name="Mayer M."/>
        </authorList>
    </citation>
    <scope>NUCLEOTIDE SEQUENCE [LARGE SCALE GENOMIC DNA]</scope>
    <source>
        <strain evidence="3">DSM 17935</strain>
    </source>
</reference>
<dbReference type="GO" id="GO:0016787">
    <property type="term" value="F:hydrolase activity"/>
    <property type="evidence" value="ECO:0007669"/>
    <property type="project" value="UniProtKB-KW"/>
</dbReference>
<evidence type="ECO:0000259" key="1">
    <source>
        <dbReference type="Pfam" id="PF12705"/>
    </source>
</evidence>
<accession>A0ABT3HEG9</accession>
<feature type="domain" description="PD-(D/E)XK endonuclease-like" evidence="1">
    <location>
        <begin position="771"/>
        <end position="1014"/>
    </location>
</feature>
<dbReference type="InterPro" id="IPR038726">
    <property type="entry name" value="PDDEXK_AddAB-type"/>
</dbReference>
<gene>
    <name evidence="2" type="ORF">M2319_003145</name>
</gene>
<dbReference type="EMBL" id="JAOQNS010000009">
    <property type="protein sequence ID" value="MCW2308796.1"/>
    <property type="molecule type" value="Genomic_DNA"/>
</dbReference>
<keyword evidence="2" id="KW-0067">ATP-binding</keyword>
<dbReference type="InterPro" id="IPR011604">
    <property type="entry name" value="PDDEXK-like_dom_sf"/>
</dbReference>
<sequence>MAGEQGPTGGDCGARPRVLTIPPESPFLPTLVRGLFSGELVPGFTLDDDPLALADVRIFVPTRRAARALRGVFLSELGGRAAILPRITPIGDVDGEDDIDEATLADETALPPNIGDLERRLVVSRLVLSWTERVARDLMPHIEGEISIPASPADAARLADDLIRLMDQVATERADWHRLFSLVPEDYARYWQISLEFLKIVTEHWPAYLAERGLADPGMHRDRAIETAARRLRDHPPTGPVIAAGSTGSAPATADLLAAIAHLPNGAVVLPGLDRRLGDDAWEAIGDREAEAAAPSHPQFGMRQLIARIGIRREDVAALGPENGDADRSTRMRLVNEALRPAEATEGWRDLGIVDADIADAFAGVALIEARGEEEEALAVAIALREAVAEKQTAALVTPDRVLARRVARHLLRWEISVDDSAGRPLSGTPPAVLARLLADLALSGFDPVTLLAVLKHPLARFGLSAEDLRHGTRLLEIAVLRGPRTRDGSAGLCAAVAALKAGREAPQRHRHRAVCRLCDADWDRIADLGARIAEALSPLEALGQGPVSVGDLVSAQIQVLNRVLCDDTGALAQLADPAAGTRLAGFLTELSELDVTDFPVAASDWPALLRALMDGIAVRPNIPADPRISIWGPLEARLQSVDRLVLGGLVEGDWPAATRSDPWLSRPMRRDLGLEAPERRIGLAAHDFAQGFGAPRVVLSRSLRKEGAPSVASRWLQRLRAVVGKEADAAMTARGETYLTFARGLDGSSDAARPVVRPEPAPPLAARPASLSVTEIETLIRDPYAIYARHVLRLDPLDEIGGVPDLAERGTVLHAIFADFIRSRVAATPLDGTALDALMEIGRRHFAELEVFPDIHALWWPRFSRIAGAFLDWERARASTLARSFVEIGGSMEIALPDAAFRLRGRADRIDVLADGRLALLDYKTGTLPSGKQVDALLSPQLPLEAAMAERGGFDGLPAGTVAEIAYVALKDARAVDFFQSRGRDGDAEALAAQAVAQLAALVAHYRNPATGYRSRARPMFERRFAGDYDHLARVAEWSLGGGDEA</sequence>
<dbReference type="EC" id="3.6.4.12" evidence="2"/>
<dbReference type="EC" id="3.1.-.-" evidence="2"/>
<dbReference type="SUPFAM" id="SSF52540">
    <property type="entry name" value="P-loop containing nucleoside triphosphate hydrolases"/>
    <property type="match status" value="1"/>
</dbReference>
<evidence type="ECO:0000313" key="2">
    <source>
        <dbReference type="EMBL" id="MCW2308796.1"/>
    </source>
</evidence>
<proteinExistence type="predicted"/>
<protein>
    <submittedName>
        <fullName evidence="2">ATP-dependent helicase/nuclease subunit B</fullName>
        <ecNumber evidence="2">3.1.-.-</ecNumber>
        <ecNumber evidence="2">3.6.4.12</ecNumber>
    </submittedName>
</protein>
<dbReference type="Pfam" id="PF12705">
    <property type="entry name" value="PDDEXK_1"/>
    <property type="match status" value="1"/>
</dbReference>
<dbReference type="GO" id="GO:0003678">
    <property type="term" value="F:DNA helicase activity"/>
    <property type="evidence" value="ECO:0007669"/>
    <property type="project" value="UniProtKB-EC"/>
</dbReference>
<dbReference type="RefSeq" id="WP_264602401.1">
    <property type="nucleotide sequence ID" value="NZ_JAOQNS010000009.1"/>
</dbReference>